<evidence type="ECO:0000256" key="1">
    <source>
        <dbReference type="SAM" id="MobiDB-lite"/>
    </source>
</evidence>
<feature type="region of interest" description="Disordered" evidence="1">
    <location>
        <begin position="1"/>
        <end position="30"/>
    </location>
</feature>
<keyword evidence="3" id="KW-1185">Reference proteome</keyword>
<dbReference type="AlphaFoldDB" id="A0AAP0F9L5"/>
<proteinExistence type="predicted"/>
<accession>A0AAP0F9L5</accession>
<evidence type="ECO:0000313" key="3">
    <source>
        <dbReference type="Proteomes" id="UP001420932"/>
    </source>
</evidence>
<dbReference type="EMBL" id="JBBNAF010000010">
    <property type="protein sequence ID" value="KAK9107751.1"/>
    <property type="molecule type" value="Genomic_DNA"/>
</dbReference>
<evidence type="ECO:0000313" key="2">
    <source>
        <dbReference type="EMBL" id="KAK9107751.1"/>
    </source>
</evidence>
<comment type="caution">
    <text evidence="2">The sequence shown here is derived from an EMBL/GenBank/DDBJ whole genome shotgun (WGS) entry which is preliminary data.</text>
</comment>
<reference evidence="2 3" key="1">
    <citation type="submission" date="2024-01" db="EMBL/GenBank/DDBJ databases">
        <title>Genome assemblies of Stephania.</title>
        <authorList>
            <person name="Yang L."/>
        </authorList>
    </citation>
    <scope>NUCLEOTIDE SEQUENCE [LARGE SCALE GENOMIC DNA]</scope>
    <source>
        <strain evidence="2">YNDBR</strain>
        <tissue evidence="2">Leaf</tissue>
    </source>
</reference>
<name>A0AAP0F9L5_9MAGN</name>
<protein>
    <submittedName>
        <fullName evidence="2">Uncharacterized protein</fullName>
    </submittedName>
</protein>
<dbReference type="Proteomes" id="UP001420932">
    <property type="component" value="Unassembled WGS sequence"/>
</dbReference>
<organism evidence="2 3">
    <name type="scientific">Stephania yunnanensis</name>
    <dbReference type="NCBI Taxonomy" id="152371"/>
    <lineage>
        <taxon>Eukaryota</taxon>
        <taxon>Viridiplantae</taxon>
        <taxon>Streptophyta</taxon>
        <taxon>Embryophyta</taxon>
        <taxon>Tracheophyta</taxon>
        <taxon>Spermatophyta</taxon>
        <taxon>Magnoliopsida</taxon>
        <taxon>Ranunculales</taxon>
        <taxon>Menispermaceae</taxon>
        <taxon>Menispermoideae</taxon>
        <taxon>Cissampelideae</taxon>
        <taxon>Stephania</taxon>
    </lineage>
</organism>
<sequence length="76" mass="8518">MEGYMREMNRGRGKQKEDEAETSRATDDAHCCWSEPRCPQKPLDIVDLGGGMQEGGWVSQTLSNASDKKLMVKKLT</sequence>
<gene>
    <name evidence="2" type="ORF">Syun_023762</name>
</gene>